<feature type="transmembrane region" description="Helical" evidence="4">
    <location>
        <begin position="71"/>
        <end position="92"/>
    </location>
</feature>
<dbReference type="InterPro" id="IPR018060">
    <property type="entry name" value="HTH_AraC"/>
</dbReference>
<keyword evidence="4" id="KW-1133">Transmembrane helix</keyword>
<evidence type="ECO:0000256" key="4">
    <source>
        <dbReference type="SAM" id="Phobius"/>
    </source>
</evidence>
<keyword evidence="1" id="KW-0805">Transcription regulation</keyword>
<feature type="transmembrane region" description="Helical" evidence="4">
    <location>
        <begin position="6"/>
        <end position="29"/>
    </location>
</feature>
<evidence type="ECO:0000256" key="2">
    <source>
        <dbReference type="ARBA" id="ARBA00023125"/>
    </source>
</evidence>
<keyword evidence="7" id="KW-1185">Reference proteome</keyword>
<feature type="domain" description="HTH araC/xylS-type" evidence="5">
    <location>
        <begin position="284"/>
        <end position="366"/>
    </location>
</feature>
<reference evidence="6 7" key="1">
    <citation type="submission" date="2020-09" db="EMBL/GenBank/DDBJ databases">
        <title>Echinicola sp. CAU 1574 isolated from sand of Sido Beach.</title>
        <authorList>
            <person name="Kim W."/>
        </authorList>
    </citation>
    <scope>NUCLEOTIDE SEQUENCE [LARGE SCALE GENOMIC DNA]</scope>
    <source>
        <strain evidence="6 7">CAU 1574</strain>
    </source>
</reference>
<organism evidence="6 7">
    <name type="scientific">Echinicola arenosa</name>
    <dbReference type="NCBI Taxonomy" id="2774144"/>
    <lineage>
        <taxon>Bacteria</taxon>
        <taxon>Pseudomonadati</taxon>
        <taxon>Bacteroidota</taxon>
        <taxon>Cytophagia</taxon>
        <taxon>Cytophagales</taxon>
        <taxon>Cyclobacteriaceae</taxon>
        <taxon>Echinicola</taxon>
    </lineage>
</organism>
<keyword evidence="3" id="KW-0804">Transcription</keyword>
<feature type="transmembrane region" description="Helical" evidence="4">
    <location>
        <begin position="170"/>
        <end position="193"/>
    </location>
</feature>
<name>A0ABR9AJM7_9BACT</name>
<feature type="transmembrane region" description="Helical" evidence="4">
    <location>
        <begin position="129"/>
        <end position="149"/>
    </location>
</feature>
<dbReference type="PROSITE" id="PS01124">
    <property type="entry name" value="HTH_ARAC_FAMILY_2"/>
    <property type="match status" value="1"/>
</dbReference>
<dbReference type="Pfam" id="PF12833">
    <property type="entry name" value="HTH_18"/>
    <property type="match status" value="1"/>
</dbReference>
<sequence>MPIQLTLNTIIHFMAAITSMMIAIILWWYPNLVEGQKKSKQVLSMAFLSLFVWHILYFLNNTTSSPFDFSLFDVFIVFAVSIFMPLNYLYFNTLAKASTLNMQHAVHAALPIGIFLIALYQYFLPSLWIAEFILISLHVQMGIYWVMEVNLIQKLRNISKKGFIHINVHWLRWTVVYLVIQTMLFIPFFIFQIFGFYKTFSLESITIEAICGLFLSISLFLRPFLLFGIKDISHKELPSKIKTNPFTYPQTMVGKPKNINEDIIEIYMNSYHPYLKKDCTPALLAKELGISIDQLNNYLKRKNGLKFQDYVNLKRIQYSQNIIKEKAYHDMTMDLLAKESGFIDRHSFISSFKKHTGYNPSDYIKHFF</sequence>
<dbReference type="Gene3D" id="1.10.10.60">
    <property type="entry name" value="Homeodomain-like"/>
    <property type="match status" value="1"/>
</dbReference>
<feature type="transmembrane region" description="Helical" evidence="4">
    <location>
        <begin position="205"/>
        <end position="225"/>
    </location>
</feature>
<dbReference type="SUPFAM" id="SSF46689">
    <property type="entry name" value="Homeodomain-like"/>
    <property type="match status" value="1"/>
</dbReference>
<evidence type="ECO:0000313" key="6">
    <source>
        <dbReference type="EMBL" id="MBD8489030.1"/>
    </source>
</evidence>
<dbReference type="InterPro" id="IPR009057">
    <property type="entry name" value="Homeodomain-like_sf"/>
</dbReference>
<gene>
    <name evidence="6" type="ORF">IFO69_09760</name>
</gene>
<feature type="transmembrane region" description="Helical" evidence="4">
    <location>
        <begin position="41"/>
        <end position="59"/>
    </location>
</feature>
<evidence type="ECO:0000256" key="3">
    <source>
        <dbReference type="ARBA" id="ARBA00023163"/>
    </source>
</evidence>
<evidence type="ECO:0000256" key="1">
    <source>
        <dbReference type="ARBA" id="ARBA00023015"/>
    </source>
</evidence>
<keyword evidence="4" id="KW-0812">Transmembrane</keyword>
<protein>
    <submittedName>
        <fullName evidence="6">AraC family transcriptional regulator</fullName>
    </submittedName>
</protein>
<keyword evidence="4" id="KW-0472">Membrane</keyword>
<comment type="caution">
    <text evidence="6">The sequence shown here is derived from an EMBL/GenBank/DDBJ whole genome shotgun (WGS) entry which is preliminary data.</text>
</comment>
<dbReference type="PANTHER" id="PTHR43280:SF29">
    <property type="entry name" value="ARAC-FAMILY TRANSCRIPTIONAL REGULATOR"/>
    <property type="match status" value="1"/>
</dbReference>
<feature type="transmembrane region" description="Helical" evidence="4">
    <location>
        <begin position="104"/>
        <end position="123"/>
    </location>
</feature>
<dbReference type="EMBL" id="JACYTQ010000003">
    <property type="protein sequence ID" value="MBD8489030.1"/>
    <property type="molecule type" value="Genomic_DNA"/>
</dbReference>
<evidence type="ECO:0000259" key="5">
    <source>
        <dbReference type="PROSITE" id="PS01124"/>
    </source>
</evidence>
<proteinExistence type="predicted"/>
<evidence type="ECO:0000313" key="7">
    <source>
        <dbReference type="Proteomes" id="UP000647133"/>
    </source>
</evidence>
<keyword evidence="2" id="KW-0238">DNA-binding</keyword>
<dbReference type="PANTHER" id="PTHR43280">
    <property type="entry name" value="ARAC-FAMILY TRANSCRIPTIONAL REGULATOR"/>
    <property type="match status" value="1"/>
</dbReference>
<dbReference type="Proteomes" id="UP000647133">
    <property type="component" value="Unassembled WGS sequence"/>
</dbReference>
<accession>A0ABR9AJM7</accession>
<dbReference type="SMART" id="SM00342">
    <property type="entry name" value="HTH_ARAC"/>
    <property type="match status" value="1"/>
</dbReference>